<reference evidence="1 2" key="1">
    <citation type="journal article" date="2019" name="Genome Biol. Evol.">
        <title>Insights into the evolution of the New World diploid cottons (Gossypium, subgenus Houzingenia) based on genome sequencing.</title>
        <authorList>
            <person name="Grover C.E."/>
            <person name="Arick M.A. 2nd"/>
            <person name="Thrash A."/>
            <person name="Conover J.L."/>
            <person name="Sanders W.S."/>
            <person name="Peterson D.G."/>
            <person name="Frelichowski J.E."/>
            <person name="Scheffler J.A."/>
            <person name="Scheffler B.E."/>
            <person name="Wendel J.F."/>
        </authorList>
    </citation>
    <scope>NUCLEOTIDE SEQUENCE [LARGE SCALE GENOMIC DNA]</scope>
    <source>
        <strain evidence="1">185</strain>
        <tissue evidence="1">Leaf</tissue>
    </source>
</reference>
<feature type="non-terminal residue" evidence="1">
    <location>
        <position position="90"/>
    </location>
</feature>
<evidence type="ECO:0000313" key="1">
    <source>
        <dbReference type="EMBL" id="MBA0699366.1"/>
    </source>
</evidence>
<comment type="caution">
    <text evidence="1">The sequence shown here is derived from an EMBL/GenBank/DDBJ whole genome shotgun (WGS) entry which is preliminary data.</text>
</comment>
<accession>A0A7J8YIG6</accession>
<keyword evidence="2" id="KW-1185">Reference proteome</keyword>
<proteinExistence type="predicted"/>
<dbReference type="AlphaFoldDB" id="A0A7J8YIG6"/>
<protein>
    <submittedName>
        <fullName evidence="1">Uncharacterized protein</fullName>
    </submittedName>
</protein>
<sequence>MGFNLLAVKGNEALVITYWAIYVIARNESGEILAACTYPHYGVVDAFTTEVRACEQKVAFAQELGFRSIVTFGEYSSTYSSSIWNLGFKT</sequence>
<organism evidence="1 2">
    <name type="scientific">Gossypium aridum</name>
    <name type="common">American cotton</name>
    <name type="synonym">Erioxylum aridum</name>
    <dbReference type="NCBI Taxonomy" id="34290"/>
    <lineage>
        <taxon>Eukaryota</taxon>
        <taxon>Viridiplantae</taxon>
        <taxon>Streptophyta</taxon>
        <taxon>Embryophyta</taxon>
        <taxon>Tracheophyta</taxon>
        <taxon>Spermatophyta</taxon>
        <taxon>Magnoliopsida</taxon>
        <taxon>eudicotyledons</taxon>
        <taxon>Gunneridae</taxon>
        <taxon>Pentapetalae</taxon>
        <taxon>rosids</taxon>
        <taxon>malvids</taxon>
        <taxon>Malvales</taxon>
        <taxon>Malvaceae</taxon>
        <taxon>Malvoideae</taxon>
        <taxon>Gossypium</taxon>
    </lineage>
</organism>
<gene>
    <name evidence="1" type="ORF">Goari_001010</name>
</gene>
<dbReference type="Proteomes" id="UP000593577">
    <property type="component" value="Unassembled WGS sequence"/>
</dbReference>
<name>A0A7J8YIG6_GOSAI</name>
<evidence type="ECO:0000313" key="2">
    <source>
        <dbReference type="Proteomes" id="UP000593577"/>
    </source>
</evidence>
<dbReference type="EMBL" id="JABFAA010000013">
    <property type="protein sequence ID" value="MBA0699366.1"/>
    <property type="molecule type" value="Genomic_DNA"/>
</dbReference>